<accession>A0A084JDF9</accession>
<evidence type="ECO:0000256" key="1">
    <source>
        <dbReference type="ARBA" id="ARBA00006484"/>
    </source>
</evidence>
<feature type="domain" description="Ketoreductase" evidence="4">
    <location>
        <begin position="10"/>
        <end position="184"/>
    </location>
</feature>
<dbReference type="PANTHER" id="PTHR42760:SF133">
    <property type="entry name" value="3-OXOACYL-[ACYL-CARRIER-PROTEIN] REDUCTASE"/>
    <property type="match status" value="1"/>
</dbReference>
<dbReference type="EMBL" id="JPMD01000015">
    <property type="protein sequence ID" value="KEZ86993.1"/>
    <property type="molecule type" value="Genomic_DNA"/>
</dbReference>
<dbReference type="GO" id="GO:0048038">
    <property type="term" value="F:quinone binding"/>
    <property type="evidence" value="ECO:0007669"/>
    <property type="project" value="TreeGrafter"/>
</dbReference>
<comment type="similarity">
    <text evidence="1 3">Belongs to the short-chain dehydrogenases/reductases (SDR) family.</text>
</comment>
<evidence type="ECO:0000313" key="5">
    <source>
        <dbReference type="EMBL" id="KEZ86993.1"/>
    </source>
</evidence>
<keyword evidence="6" id="KW-1185">Reference proteome</keyword>
<dbReference type="InterPro" id="IPR002347">
    <property type="entry name" value="SDR_fam"/>
</dbReference>
<dbReference type="GO" id="GO:0016616">
    <property type="term" value="F:oxidoreductase activity, acting on the CH-OH group of donors, NAD or NADP as acceptor"/>
    <property type="evidence" value="ECO:0007669"/>
    <property type="project" value="UniProtKB-ARBA"/>
</dbReference>
<dbReference type="Pfam" id="PF00106">
    <property type="entry name" value="adh_short"/>
    <property type="match status" value="1"/>
</dbReference>
<dbReference type="InterPro" id="IPR020904">
    <property type="entry name" value="Sc_DH/Rdtase_CS"/>
</dbReference>
<keyword evidence="2" id="KW-0560">Oxidoreductase</keyword>
<comment type="caution">
    <text evidence="5">The sequence shown here is derived from an EMBL/GenBank/DDBJ whole genome shotgun (WGS) entry which is preliminary data.</text>
</comment>
<dbReference type="FunFam" id="3.40.50.720:FF:000084">
    <property type="entry name" value="Short-chain dehydrogenase reductase"/>
    <property type="match status" value="1"/>
</dbReference>
<dbReference type="GO" id="GO:0008206">
    <property type="term" value="P:bile acid metabolic process"/>
    <property type="evidence" value="ECO:0007669"/>
    <property type="project" value="UniProtKB-ARBA"/>
</dbReference>
<dbReference type="PRINTS" id="PR00080">
    <property type="entry name" value="SDRFAMILY"/>
</dbReference>
<evidence type="ECO:0000313" key="6">
    <source>
        <dbReference type="Proteomes" id="UP000028542"/>
    </source>
</evidence>
<dbReference type="InterPro" id="IPR057326">
    <property type="entry name" value="KR_dom"/>
</dbReference>
<evidence type="ECO:0000256" key="3">
    <source>
        <dbReference type="RuleBase" id="RU000363"/>
    </source>
</evidence>
<proteinExistence type="inferred from homology"/>
<reference evidence="5 6" key="1">
    <citation type="submission" date="2014-07" db="EMBL/GenBank/DDBJ databases">
        <title>Draft genome of Clostridium sulfidigenes 113A isolated from sediments associated with methane hydrate from Krishna Godavari basin.</title>
        <authorList>
            <person name="Honkalas V.S."/>
            <person name="Dabir A.P."/>
            <person name="Arora P."/>
            <person name="Dhakephalkar P.K."/>
        </authorList>
    </citation>
    <scope>NUCLEOTIDE SEQUENCE [LARGE SCALE GENOMIC DNA]</scope>
    <source>
        <strain evidence="5 6">113A</strain>
    </source>
</reference>
<sequence length="258" mass="27634">MNNLFNLTGKVAIVTGASSGLGADAARAYAEYGASVALLARRKDKLDNVVKEIENNGGKALAVQCDVANEDSVKAAIDEVMKHFGQIDILLNNAGVATAGSVENMSVEAWDKVMDINVKGIFLMSKYVVPHMRDRKYGKIVNIASINAIIADKDPSLFRHSYNTSKAAVRGLTMGMAASYMQDNITVNSIGPGLFESEMTENTLFKHEPFLRAYNAISPAGRPGKKGELNGTIIYLSSDASSYVTSQHILVEGGIAIV</sequence>
<dbReference type="Gene3D" id="3.40.50.720">
    <property type="entry name" value="NAD(P)-binding Rossmann-like Domain"/>
    <property type="match status" value="1"/>
</dbReference>
<dbReference type="PANTHER" id="PTHR42760">
    <property type="entry name" value="SHORT-CHAIN DEHYDROGENASES/REDUCTASES FAMILY MEMBER"/>
    <property type="match status" value="1"/>
</dbReference>
<name>A0A084JDF9_9CLOT</name>
<dbReference type="Proteomes" id="UP000028542">
    <property type="component" value="Unassembled WGS sequence"/>
</dbReference>
<dbReference type="GO" id="GO:0006633">
    <property type="term" value="P:fatty acid biosynthetic process"/>
    <property type="evidence" value="ECO:0007669"/>
    <property type="project" value="TreeGrafter"/>
</dbReference>
<dbReference type="RefSeq" id="WP_035131641.1">
    <property type="nucleotide sequence ID" value="NZ_JPMD01000015.1"/>
</dbReference>
<dbReference type="STRING" id="318464.IO99_07005"/>
<dbReference type="SUPFAM" id="SSF51735">
    <property type="entry name" value="NAD(P)-binding Rossmann-fold domains"/>
    <property type="match status" value="1"/>
</dbReference>
<dbReference type="InterPro" id="IPR036291">
    <property type="entry name" value="NAD(P)-bd_dom_sf"/>
</dbReference>
<dbReference type="eggNOG" id="COG1028">
    <property type="taxonomic scope" value="Bacteria"/>
</dbReference>
<evidence type="ECO:0000259" key="4">
    <source>
        <dbReference type="SMART" id="SM00822"/>
    </source>
</evidence>
<gene>
    <name evidence="5" type="ORF">IO99_07005</name>
</gene>
<dbReference type="PROSITE" id="PS00061">
    <property type="entry name" value="ADH_SHORT"/>
    <property type="match status" value="1"/>
</dbReference>
<evidence type="ECO:0000256" key="2">
    <source>
        <dbReference type="ARBA" id="ARBA00023002"/>
    </source>
</evidence>
<protein>
    <submittedName>
        <fullName evidence="5">Short-chain dehydrogenase</fullName>
    </submittedName>
</protein>
<dbReference type="SMART" id="SM00822">
    <property type="entry name" value="PKS_KR"/>
    <property type="match status" value="1"/>
</dbReference>
<dbReference type="PRINTS" id="PR00081">
    <property type="entry name" value="GDHRDH"/>
</dbReference>
<dbReference type="AlphaFoldDB" id="A0A084JDF9"/>
<organism evidence="5 6">
    <name type="scientific">Clostridium sulfidigenes</name>
    <dbReference type="NCBI Taxonomy" id="318464"/>
    <lineage>
        <taxon>Bacteria</taxon>
        <taxon>Bacillati</taxon>
        <taxon>Bacillota</taxon>
        <taxon>Clostridia</taxon>
        <taxon>Eubacteriales</taxon>
        <taxon>Clostridiaceae</taxon>
        <taxon>Clostridium</taxon>
    </lineage>
</organism>